<comment type="caution">
    <text evidence="7">The sequence shown here is derived from an EMBL/GenBank/DDBJ whole genome shotgun (WGS) entry which is preliminary data.</text>
</comment>
<dbReference type="PANTHER" id="PTHR11654">
    <property type="entry name" value="OLIGOPEPTIDE TRANSPORTER-RELATED"/>
    <property type="match status" value="1"/>
</dbReference>
<dbReference type="InterPro" id="IPR000109">
    <property type="entry name" value="POT_fam"/>
</dbReference>
<evidence type="ECO:0000256" key="6">
    <source>
        <dbReference type="SAM" id="Phobius"/>
    </source>
</evidence>
<evidence type="ECO:0000256" key="2">
    <source>
        <dbReference type="ARBA" id="ARBA00005982"/>
    </source>
</evidence>
<feature type="transmembrane region" description="Helical" evidence="6">
    <location>
        <begin position="156"/>
        <end position="175"/>
    </location>
</feature>
<evidence type="ECO:0000256" key="4">
    <source>
        <dbReference type="ARBA" id="ARBA00022989"/>
    </source>
</evidence>
<feature type="transmembrane region" description="Helical" evidence="6">
    <location>
        <begin position="114"/>
        <end position="135"/>
    </location>
</feature>
<feature type="transmembrane region" description="Helical" evidence="6">
    <location>
        <begin position="195"/>
        <end position="212"/>
    </location>
</feature>
<feature type="transmembrane region" description="Helical" evidence="6">
    <location>
        <begin position="266"/>
        <end position="288"/>
    </location>
</feature>
<dbReference type="AlphaFoldDB" id="A0ABD3KFZ2"/>
<evidence type="ECO:0000256" key="5">
    <source>
        <dbReference type="ARBA" id="ARBA00023136"/>
    </source>
</evidence>
<proteinExistence type="inferred from homology"/>
<dbReference type="EMBL" id="JBJKBG010000005">
    <property type="protein sequence ID" value="KAL3738811.1"/>
    <property type="molecule type" value="Genomic_DNA"/>
</dbReference>
<accession>A0ABD3KFZ2</accession>
<dbReference type="SUPFAM" id="SSF103473">
    <property type="entry name" value="MFS general substrate transporter"/>
    <property type="match status" value="1"/>
</dbReference>
<dbReference type="Gene3D" id="1.20.1250.20">
    <property type="entry name" value="MFS general substrate transporter like domains"/>
    <property type="match status" value="1"/>
</dbReference>
<feature type="transmembrane region" description="Helical" evidence="6">
    <location>
        <begin position="308"/>
        <end position="328"/>
    </location>
</feature>
<keyword evidence="5 6" id="KW-0472">Membrane</keyword>
<keyword evidence="8" id="KW-1185">Reference proteome</keyword>
<evidence type="ECO:0000256" key="1">
    <source>
        <dbReference type="ARBA" id="ARBA00004141"/>
    </source>
</evidence>
<sequence>MIVAYLSLLSGTTRDRHFKPPAGNPISRFSQVVMASIRKMSLEVPRNGKGLYETGEGDDGSRKIRHTDDFRFLDRAAVITGDAVHTLNRGEIPDPWHLCTVTQVEEAKCILRLIPVWLCTVISSVIFVPMLALFVEQGAAMDTTRSGFHVPPASMTVFNIVSTFAFVILYSKLVVPAFVKLTKRDPKPHTELQRIGIGLAIAIVSLVIAGLVEQRRLRHAGSGETSSLSIFWQVPQYVLLGVSEASAYVAQMEFFTSQSPDGLKSIGVGLSMASLALGCYAFLLTLVTDMTTRKRGRGWVPPNLNDGHLDRFFLSAVLTLANLSIFAARAKRYKNIAMVKRDGTDEVAKL</sequence>
<reference evidence="7 8" key="1">
    <citation type="submission" date="2024-11" db="EMBL/GenBank/DDBJ databases">
        <title>Chromosome-level genome assembly of Eucalyptus globulus Labill. provides insights into its genome evolution.</title>
        <authorList>
            <person name="Li X."/>
        </authorList>
    </citation>
    <scope>NUCLEOTIDE SEQUENCE [LARGE SCALE GENOMIC DNA]</scope>
    <source>
        <strain evidence="7">CL2024</strain>
        <tissue evidence="7">Fresh tender leaves</tissue>
    </source>
</reference>
<gene>
    <name evidence="7" type="ORF">ACJRO7_020216</name>
</gene>
<evidence type="ECO:0000256" key="3">
    <source>
        <dbReference type="ARBA" id="ARBA00022692"/>
    </source>
</evidence>
<comment type="similarity">
    <text evidence="2">Belongs to the major facilitator superfamily. Proton-dependent oligopeptide transporter (POT/PTR) (TC 2.A.17) family.</text>
</comment>
<keyword evidence="4 6" id="KW-1133">Transmembrane helix</keyword>
<comment type="subcellular location">
    <subcellularLocation>
        <location evidence="1">Membrane</location>
        <topology evidence="1">Multi-pass membrane protein</topology>
    </subcellularLocation>
</comment>
<protein>
    <submittedName>
        <fullName evidence="7">Uncharacterized protein</fullName>
    </submittedName>
</protein>
<name>A0ABD3KFZ2_EUCGL</name>
<evidence type="ECO:0000313" key="7">
    <source>
        <dbReference type="EMBL" id="KAL3738811.1"/>
    </source>
</evidence>
<keyword evidence="3 6" id="KW-0812">Transmembrane</keyword>
<dbReference type="GO" id="GO:0016020">
    <property type="term" value="C:membrane"/>
    <property type="evidence" value="ECO:0007669"/>
    <property type="project" value="UniProtKB-SubCell"/>
</dbReference>
<dbReference type="Proteomes" id="UP001634007">
    <property type="component" value="Unassembled WGS sequence"/>
</dbReference>
<organism evidence="7 8">
    <name type="scientific">Eucalyptus globulus</name>
    <name type="common">Tasmanian blue gum</name>
    <dbReference type="NCBI Taxonomy" id="34317"/>
    <lineage>
        <taxon>Eukaryota</taxon>
        <taxon>Viridiplantae</taxon>
        <taxon>Streptophyta</taxon>
        <taxon>Embryophyta</taxon>
        <taxon>Tracheophyta</taxon>
        <taxon>Spermatophyta</taxon>
        <taxon>Magnoliopsida</taxon>
        <taxon>eudicotyledons</taxon>
        <taxon>Gunneridae</taxon>
        <taxon>Pentapetalae</taxon>
        <taxon>rosids</taxon>
        <taxon>malvids</taxon>
        <taxon>Myrtales</taxon>
        <taxon>Myrtaceae</taxon>
        <taxon>Myrtoideae</taxon>
        <taxon>Eucalypteae</taxon>
        <taxon>Eucalyptus</taxon>
    </lineage>
</organism>
<evidence type="ECO:0000313" key="8">
    <source>
        <dbReference type="Proteomes" id="UP001634007"/>
    </source>
</evidence>
<dbReference type="InterPro" id="IPR036259">
    <property type="entry name" value="MFS_trans_sf"/>
</dbReference>
<dbReference type="Pfam" id="PF00854">
    <property type="entry name" value="PTR2"/>
    <property type="match status" value="1"/>
</dbReference>